<name>A0A7I9VWZ8_MYCAG</name>
<protein>
    <submittedName>
        <fullName evidence="2">Uncharacterized protein</fullName>
    </submittedName>
</protein>
<evidence type="ECO:0000313" key="3">
    <source>
        <dbReference type="Proteomes" id="UP000465302"/>
    </source>
</evidence>
<dbReference type="Proteomes" id="UP000465302">
    <property type="component" value="Unassembled WGS sequence"/>
</dbReference>
<gene>
    <name evidence="2" type="ORF">MAGR_14260</name>
</gene>
<dbReference type="EMBL" id="BLKS01000001">
    <property type="protein sequence ID" value="GFG49985.1"/>
    <property type="molecule type" value="Genomic_DNA"/>
</dbReference>
<organism evidence="2 3">
    <name type="scientific">Mycolicibacterium agri</name>
    <name type="common">Mycobacterium agri</name>
    <dbReference type="NCBI Taxonomy" id="36811"/>
    <lineage>
        <taxon>Bacteria</taxon>
        <taxon>Bacillati</taxon>
        <taxon>Actinomycetota</taxon>
        <taxon>Actinomycetes</taxon>
        <taxon>Mycobacteriales</taxon>
        <taxon>Mycobacteriaceae</taxon>
        <taxon>Mycolicibacterium</taxon>
    </lineage>
</organism>
<sequence length="68" mass="7527">MCHHGNLTVAQLVRRRHGRDTNTYPPMPNTTGTIINNPNAVLIAVSRFRYVDGCGLGHPRARKESVST</sequence>
<evidence type="ECO:0000256" key="1">
    <source>
        <dbReference type="SAM" id="MobiDB-lite"/>
    </source>
</evidence>
<comment type="caution">
    <text evidence="2">The sequence shown here is derived from an EMBL/GenBank/DDBJ whole genome shotgun (WGS) entry which is preliminary data.</text>
</comment>
<evidence type="ECO:0000313" key="2">
    <source>
        <dbReference type="EMBL" id="GFG49985.1"/>
    </source>
</evidence>
<proteinExistence type="predicted"/>
<accession>A0A7I9VWZ8</accession>
<feature type="region of interest" description="Disordered" evidence="1">
    <location>
        <begin position="12"/>
        <end position="31"/>
    </location>
</feature>
<reference evidence="2 3" key="1">
    <citation type="journal article" date="2019" name="Emerg. Microbes Infect.">
        <title>Comprehensive subspecies identification of 175 nontuberculous mycobacteria species based on 7547 genomic profiles.</title>
        <authorList>
            <person name="Matsumoto Y."/>
            <person name="Kinjo T."/>
            <person name="Motooka D."/>
            <person name="Nabeya D."/>
            <person name="Jung N."/>
            <person name="Uechi K."/>
            <person name="Horii T."/>
            <person name="Iida T."/>
            <person name="Fujita J."/>
            <person name="Nakamura S."/>
        </authorList>
    </citation>
    <scope>NUCLEOTIDE SEQUENCE [LARGE SCALE GENOMIC DNA]</scope>
    <source>
        <strain evidence="2 3">JCM 6377</strain>
    </source>
</reference>
<dbReference type="AlphaFoldDB" id="A0A7I9VWZ8"/>